<proteinExistence type="predicted"/>
<name>A0A109G2I2_BACMY</name>
<reference evidence="1 2" key="1">
    <citation type="submission" date="2016-01" db="EMBL/GenBank/DDBJ databases">
        <authorList>
            <person name="McClelland M."/>
            <person name="Jain A."/>
            <person name="Saraogi P."/>
            <person name="Mendelson R."/>
            <person name="Westerman R."/>
            <person name="SanMiguel P."/>
            <person name="Csonka L."/>
        </authorList>
    </citation>
    <scope>NUCLEOTIDE SEQUENCE [LARGE SCALE GENOMIC DNA]</scope>
    <source>
        <strain evidence="1 2">PE8-15</strain>
    </source>
</reference>
<organism evidence="1 2">
    <name type="scientific">Bacillus mycoides</name>
    <dbReference type="NCBI Taxonomy" id="1405"/>
    <lineage>
        <taxon>Bacteria</taxon>
        <taxon>Bacillati</taxon>
        <taxon>Bacillota</taxon>
        <taxon>Bacilli</taxon>
        <taxon>Bacillales</taxon>
        <taxon>Bacillaceae</taxon>
        <taxon>Bacillus</taxon>
        <taxon>Bacillus cereus group</taxon>
    </lineage>
</organism>
<evidence type="ECO:0000313" key="1">
    <source>
        <dbReference type="EMBL" id="KWU59045.1"/>
    </source>
</evidence>
<accession>A0A109G2I2</accession>
<gene>
    <name evidence="1" type="ORF">AWW70_19410</name>
</gene>
<dbReference type="AlphaFoldDB" id="A0A109G2I2"/>
<sequence length="88" mass="10382">MLIKRCYKYIQNVSSAIDILTDLFYVHSDTYMGIKTMEFYVQIELIQDGRLVANVLKEKRVFDLINVIKLLEVTSTEQIENIFRGNFK</sequence>
<dbReference type="Proteomes" id="UP000065797">
    <property type="component" value="Unassembled WGS sequence"/>
</dbReference>
<protein>
    <submittedName>
        <fullName evidence="1">Uncharacterized protein</fullName>
    </submittedName>
</protein>
<dbReference type="EMBL" id="LRPH01000070">
    <property type="protein sequence ID" value="KWU59045.1"/>
    <property type="molecule type" value="Genomic_DNA"/>
</dbReference>
<comment type="caution">
    <text evidence="1">The sequence shown here is derived from an EMBL/GenBank/DDBJ whole genome shotgun (WGS) entry which is preliminary data.</text>
</comment>
<evidence type="ECO:0000313" key="2">
    <source>
        <dbReference type="Proteomes" id="UP000065797"/>
    </source>
</evidence>